<dbReference type="NCBIfam" id="TIGR01068">
    <property type="entry name" value="thioredoxin"/>
    <property type="match status" value="1"/>
</dbReference>
<dbReference type="InterPro" id="IPR036249">
    <property type="entry name" value="Thioredoxin-like_sf"/>
</dbReference>
<organism evidence="9 10">
    <name type="scientific">Caldovatus aquaticus</name>
    <dbReference type="NCBI Taxonomy" id="2865671"/>
    <lineage>
        <taxon>Bacteria</taxon>
        <taxon>Pseudomonadati</taxon>
        <taxon>Pseudomonadota</taxon>
        <taxon>Alphaproteobacteria</taxon>
        <taxon>Acetobacterales</taxon>
        <taxon>Roseomonadaceae</taxon>
        <taxon>Caldovatus</taxon>
    </lineage>
</organism>
<protein>
    <recommendedName>
        <fullName evidence="6 7">Thioredoxin</fullName>
    </recommendedName>
</protein>
<gene>
    <name evidence="9" type="primary">trxA</name>
    <name evidence="9" type="ORF">K1J50_05300</name>
</gene>
<dbReference type="CDD" id="cd02947">
    <property type="entry name" value="TRX_family"/>
    <property type="match status" value="1"/>
</dbReference>
<feature type="domain" description="Thioredoxin" evidence="8">
    <location>
        <begin position="1"/>
        <end position="109"/>
    </location>
</feature>
<evidence type="ECO:0000256" key="4">
    <source>
        <dbReference type="ARBA" id="ARBA00023157"/>
    </source>
</evidence>
<keyword evidence="4" id="KW-1015">Disulfide bond</keyword>
<dbReference type="InterPro" id="IPR005746">
    <property type="entry name" value="Thioredoxin"/>
</dbReference>
<dbReference type="PANTHER" id="PTHR45663">
    <property type="entry name" value="GEO12009P1"/>
    <property type="match status" value="1"/>
</dbReference>
<dbReference type="RefSeq" id="WP_220116401.1">
    <property type="nucleotide sequence ID" value="NZ_JAHZUY010000007.1"/>
</dbReference>
<evidence type="ECO:0000256" key="3">
    <source>
        <dbReference type="ARBA" id="ARBA00022982"/>
    </source>
</evidence>
<dbReference type="PROSITE" id="PS51352">
    <property type="entry name" value="THIOREDOXIN_2"/>
    <property type="match status" value="1"/>
</dbReference>
<reference evidence="9 10" key="1">
    <citation type="submission" date="2021-08" db="EMBL/GenBank/DDBJ databases">
        <title>Caldovatus sediminis gen. nov., sp. nov., a moderately thermophilic bacterium isolated from a hot spring.</title>
        <authorList>
            <person name="Hu C.-J."/>
            <person name="Li W.-J."/>
            <person name="Xian W.-D."/>
        </authorList>
    </citation>
    <scope>NUCLEOTIDE SEQUENCE [LARGE SCALE GENOMIC DNA]</scope>
    <source>
        <strain evidence="9 10">SYSU G05006</strain>
    </source>
</reference>
<proteinExistence type="inferred from homology"/>
<dbReference type="SUPFAM" id="SSF52833">
    <property type="entry name" value="Thioredoxin-like"/>
    <property type="match status" value="1"/>
</dbReference>
<dbReference type="EMBL" id="JAHZUY010000007">
    <property type="protein sequence ID" value="MBW8268897.1"/>
    <property type="molecule type" value="Genomic_DNA"/>
</dbReference>
<keyword evidence="5" id="KW-0676">Redox-active center</keyword>
<dbReference type="InterPro" id="IPR013766">
    <property type="entry name" value="Thioredoxin_domain"/>
</dbReference>
<dbReference type="Proteomes" id="UP001519924">
    <property type="component" value="Unassembled WGS sequence"/>
</dbReference>
<evidence type="ECO:0000313" key="10">
    <source>
        <dbReference type="Proteomes" id="UP001519924"/>
    </source>
</evidence>
<name>A0ABS7F1P6_9PROT</name>
<dbReference type="Gene3D" id="3.40.30.10">
    <property type="entry name" value="Glutaredoxin"/>
    <property type="match status" value="1"/>
</dbReference>
<evidence type="ECO:0000256" key="1">
    <source>
        <dbReference type="ARBA" id="ARBA00008987"/>
    </source>
</evidence>
<accession>A0ABS7F1P6</accession>
<evidence type="ECO:0000256" key="5">
    <source>
        <dbReference type="ARBA" id="ARBA00023284"/>
    </source>
</evidence>
<dbReference type="PROSITE" id="PS00194">
    <property type="entry name" value="THIOREDOXIN_1"/>
    <property type="match status" value="1"/>
</dbReference>
<comment type="caution">
    <text evidence="9">The sequence shown here is derived from an EMBL/GenBank/DDBJ whole genome shotgun (WGS) entry which is preliminary data.</text>
</comment>
<dbReference type="PIRSF" id="PIRSF000077">
    <property type="entry name" value="Thioredoxin"/>
    <property type="match status" value="1"/>
</dbReference>
<dbReference type="NCBIfam" id="NF006898">
    <property type="entry name" value="PRK09381.1"/>
    <property type="match status" value="1"/>
</dbReference>
<evidence type="ECO:0000259" key="8">
    <source>
        <dbReference type="PROSITE" id="PS51352"/>
    </source>
</evidence>
<keyword evidence="2" id="KW-0813">Transport</keyword>
<dbReference type="InterPro" id="IPR017937">
    <property type="entry name" value="Thioredoxin_CS"/>
</dbReference>
<keyword evidence="3" id="KW-0249">Electron transport</keyword>
<dbReference type="Pfam" id="PF00085">
    <property type="entry name" value="Thioredoxin"/>
    <property type="match status" value="1"/>
</dbReference>
<evidence type="ECO:0000313" key="9">
    <source>
        <dbReference type="EMBL" id="MBW8268897.1"/>
    </source>
</evidence>
<keyword evidence="10" id="KW-1185">Reference proteome</keyword>
<comment type="similarity">
    <text evidence="1 7">Belongs to the thioredoxin family.</text>
</comment>
<sequence>MSELTKPVTDDSFRQEVLEAPGPVLVDFWAEWCGPCRMIAPILDEIAREYQGRLTVAKVNIDDNPVTPNEYGVRGIPTLILFKDGKPVDTKVGALPKGALKDWIAGALGEAA</sequence>
<dbReference type="PANTHER" id="PTHR45663:SF11">
    <property type="entry name" value="GEO12009P1"/>
    <property type="match status" value="1"/>
</dbReference>
<dbReference type="PRINTS" id="PR00421">
    <property type="entry name" value="THIOREDOXIN"/>
</dbReference>
<evidence type="ECO:0000256" key="6">
    <source>
        <dbReference type="NCBIfam" id="TIGR01068"/>
    </source>
</evidence>
<evidence type="ECO:0000256" key="2">
    <source>
        <dbReference type="ARBA" id="ARBA00022448"/>
    </source>
</evidence>
<evidence type="ECO:0000256" key="7">
    <source>
        <dbReference type="PIRNR" id="PIRNR000077"/>
    </source>
</evidence>